<evidence type="ECO:0000256" key="1">
    <source>
        <dbReference type="ARBA" id="ARBA00022722"/>
    </source>
</evidence>
<dbReference type="SMART" id="SM00463">
    <property type="entry name" value="SMR"/>
    <property type="match status" value="1"/>
</dbReference>
<dbReference type="InterPro" id="IPR002625">
    <property type="entry name" value="Smr_dom"/>
</dbReference>
<dbReference type="InterPro" id="IPR045076">
    <property type="entry name" value="MutS"/>
</dbReference>
<evidence type="ECO:0000256" key="7">
    <source>
        <dbReference type="ARBA" id="ARBA00022884"/>
    </source>
</evidence>
<evidence type="ECO:0000313" key="13">
    <source>
        <dbReference type="EMBL" id="KRL54156.1"/>
    </source>
</evidence>
<feature type="domain" description="Smr" evidence="12">
    <location>
        <begin position="714"/>
        <end position="789"/>
    </location>
</feature>
<keyword evidence="14" id="KW-1185">Reference proteome</keyword>
<keyword evidence="2 9" id="KW-0699">rRNA-binding</keyword>
<dbReference type="FunFam" id="3.40.50.300:FF:000830">
    <property type="entry name" value="Endonuclease MutS2"/>
    <property type="match status" value="1"/>
</dbReference>
<dbReference type="STRING" id="1114972.FD35_GL000558"/>
<dbReference type="GO" id="GO:0072344">
    <property type="term" value="P:rescue of stalled ribosome"/>
    <property type="evidence" value="ECO:0007669"/>
    <property type="project" value="UniProtKB-UniRule"/>
</dbReference>
<dbReference type="InterPro" id="IPR005747">
    <property type="entry name" value="MutS2"/>
</dbReference>
<evidence type="ECO:0000256" key="3">
    <source>
        <dbReference type="ARBA" id="ARBA00022741"/>
    </source>
</evidence>
<dbReference type="InterPro" id="IPR036187">
    <property type="entry name" value="DNA_mismatch_repair_MutS_sf"/>
</dbReference>
<dbReference type="InterPro" id="IPR036063">
    <property type="entry name" value="Smr_dom_sf"/>
</dbReference>
<dbReference type="InterPro" id="IPR027417">
    <property type="entry name" value="P-loop_NTPase"/>
</dbReference>
<keyword evidence="1 9" id="KW-0540">Nuclease</keyword>
<feature type="binding site" evidence="9">
    <location>
        <begin position="334"/>
        <end position="341"/>
    </location>
    <ligand>
        <name>ATP</name>
        <dbReference type="ChEBI" id="CHEBI:30616"/>
    </ligand>
</feature>
<feature type="coiled-coil region" evidence="10">
    <location>
        <begin position="522"/>
        <end position="549"/>
    </location>
</feature>
<evidence type="ECO:0000259" key="12">
    <source>
        <dbReference type="PROSITE" id="PS50828"/>
    </source>
</evidence>
<dbReference type="SUPFAM" id="SSF48334">
    <property type="entry name" value="DNA repair protein MutS, domain III"/>
    <property type="match status" value="1"/>
</dbReference>
<dbReference type="HAMAP" id="MF_00092">
    <property type="entry name" value="MutS2"/>
    <property type="match status" value="1"/>
</dbReference>
<comment type="function">
    <text evidence="9">Endonuclease that is involved in the suppression of homologous recombination and thus may have a key role in the control of bacterial genetic diversity.</text>
</comment>
<dbReference type="Gene3D" id="3.30.1370.110">
    <property type="match status" value="1"/>
</dbReference>
<dbReference type="Pfam" id="PF20297">
    <property type="entry name" value="MSSS"/>
    <property type="match status" value="1"/>
</dbReference>
<evidence type="ECO:0000256" key="4">
    <source>
        <dbReference type="ARBA" id="ARBA00022759"/>
    </source>
</evidence>
<keyword evidence="8 9" id="KW-0238">DNA-binding</keyword>
<comment type="similarity">
    <text evidence="9">Belongs to the DNA mismatch repair MutS family. MutS2 subfamily.</text>
</comment>
<dbReference type="Pfam" id="PF00488">
    <property type="entry name" value="MutS_V"/>
    <property type="match status" value="1"/>
</dbReference>
<dbReference type="SUPFAM" id="SSF52540">
    <property type="entry name" value="P-loop containing nucleoside triphosphate hydrolases"/>
    <property type="match status" value="1"/>
</dbReference>
<sequence>MNKRGLTTLEFDKVKEKMTGMLSSPIGHRELAELQPATDPSIIQRRLDETKDATDILRLKGGIPLPELADLTPHMKRLAIDAALNGTELAAVGRVLQTAMSVRTFFSQLAEDGTELRQLNETAKQIVALPDLTRQLNTSIEPDGRVSDAASEELARIRRRIKSTEDLIRSRMQNYVRGKQARYLSEPIITMRNDRYVVPVKTEYRGRLGGVVHDESQSGQTLYIEPEDVVDLNNRLRQSQVQERNEEARILQELSAVLTPHREDILANADVLGHLDFVNAKARYAHQLNATEPQLSTDGHINLRQARHPLLDPETAVPNDITLGDDYDAIIITGPNTGGKTITLKTLGLSQLMAQSGLFIPAFEGSHVAVFDNVFADIGDEQSIEQSLSTFSSHMDNLIQILNQATSNSLVLVDEIGAGTDPKEGAALAIAILDAFGTIGADVVATTHYPELKAYGYDRPRTTNASMEFDGETLQPTYRLLLGIPGRSNALEISQRLGLRSDIIAAARELTSQDSQDLNAMIGDLVAQRKQATDEAATLAEQLADATKLQTELTAQFDRFTEQKTHQLDVAKQEANHIVADAKKQSDKIIHHLRQMEVKQGAGVRENELIDAQGKLNALRQDPSLANNKVLARARKKHTFHPGDAVVVKSYGQHGTINRQLSAHEWEVQMGALKMKVDDSDLEKSNEPTANEKEQRASRTAVHSNIGARAQAQLDLRGHRYDAAMSEVDRFIDSALLANLGEVTIVHGKGTGALRQGVTEYLRSNPRVKSFGFAPANAGGDGATVVKLG</sequence>
<dbReference type="GO" id="GO:0016887">
    <property type="term" value="F:ATP hydrolysis activity"/>
    <property type="evidence" value="ECO:0007669"/>
    <property type="project" value="InterPro"/>
</dbReference>
<evidence type="ECO:0000256" key="9">
    <source>
        <dbReference type="HAMAP-Rule" id="MF_00092"/>
    </source>
</evidence>
<dbReference type="PROSITE" id="PS00486">
    <property type="entry name" value="DNA_MISMATCH_REPAIR_2"/>
    <property type="match status" value="1"/>
</dbReference>
<proteinExistence type="inferred from homology"/>
<dbReference type="SUPFAM" id="SSF160443">
    <property type="entry name" value="SMR domain-like"/>
    <property type="match status" value="1"/>
</dbReference>
<evidence type="ECO:0000256" key="10">
    <source>
        <dbReference type="SAM" id="Coils"/>
    </source>
</evidence>
<evidence type="ECO:0000256" key="5">
    <source>
        <dbReference type="ARBA" id="ARBA00022801"/>
    </source>
</evidence>
<dbReference type="Gene3D" id="3.40.50.300">
    <property type="entry name" value="P-loop containing nucleotide triphosphate hydrolases"/>
    <property type="match status" value="1"/>
</dbReference>
<organism evidence="13 14">
    <name type="scientific">Furfurilactobacillus rossiae DSM 15814</name>
    <dbReference type="NCBI Taxonomy" id="1114972"/>
    <lineage>
        <taxon>Bacteria</taxon>
        <taxon>Bacillati</taxon>
        <taxon>Bacillota</taxon>
        <taxon>Bacilli</taxon>
        <taxon>Lactobacillales</taxon>
        <taxon>Lactobacillaceae</taxon>
        <taxon>Furfurilactobacillus</taxon>
    </lineage>
</organism>
<dbReference type="PIRSF" id="PIRSF005814">
    <property type="entry name" value="MutS_YshD"/>
    <property type="match status" value="1"/>
</dbReference>
<dbReference type="GO" id="GO:0140664">
    <property type="term" value="F:ATP-dependent DNA damage sensor activity"/>
    <property type="evidence" value="ECO:0007669"/>
    <property type="project" value="InterPro"/>
</dbReference>
<dbReference type="NCBIfam" id="TIGR01069">
    <property type="entry name" value="mutS2"/>
    <property type="match status" value="1"/>
</dbReference>
<dbReference type="InterPro" id="IPR000432">
    <property type="entry name" value="DNA_mismatch_repair_MutS_C"/>
</dbReference>
<dbReference type="InterPro" id="IPR007696">
    <property type="entry name" value="DNA_mismatch_repair_MutS_core"/>
</dbReference>
<dbReference type="GO" id="GO:0019843">
    <property type="term" value="F:rRNA binding"/>
    <property type="evidence" value="ECO:0007669"/>
    <property type="project" value="UniProtKB-UniRule"/>
</dbReference>
<dbReference type="SMART" id="SM00533">
    <property type="entry name" value="MUTSd"/>
    <property type="match status" value="1"/>
</dbReference>
<feature type="region of interest" description="Disordered" evidence="11">
    <location>
        <begin position="677"/>
        <end position="703"/>
    </location>
</feature>
<keyword evidence="3 9" id="KW-0547">Nucleotide-binding</keyword>
<dbReference type="GO" id="GO:0006298">
    <property type="term" value="P:mismatch repair"/>
    <property type="evidence" value="ECO:0007669"/>
    <property type="project" value="InterPro"/>
</dbReference>
<dbReference type="GO" id="GO:0043023">
    <property type="term" value="F:ribosomal large subunit binding"/>
    <property type="evidence" value="ECO:0007669"/>
    <property type="project" value="UniProtKB-UniRule"/>
</dbReference>
<gene>
    <name evidence="9" type="primary">mutS2</name>
    <name evidence="9" type="synonym">rqcU</name>
    <name evidence="13" type="ORF">FD35_GL000558</name>
</gene>
<dbReference type="EC" id="3.1.-.-" evidence="9"/>
<keyword evidence="10" id="KW-0175">Coiled coil</keyword>
<reference evidence="13 14" key="1">
    <citation type="journal article" date="2015" name="Genome Announc.">
        <title>Expanding the biotechnology potential of lactobacilli through comparative genomics of 213 strains and associated genera.</title>
        <authorList>
            <person name="Sun Z."/>
            <person name="Harris H.M."/>
            <person name="McCann A."/>
            <person name="Guo C."/>
            <person name="Argimon S."/>
            <person name="Zhang W."/>
            <person name="Yang X."/>
            <person name="Jeffery I.B."/>
            <person name="Cooney J.C."/>
            <person name="Kagawa T.F."/>
            <person name="Liu W."/>
            <person name="Song Y."/>
            <person name="Salvetti E."/>
            <person name="Wrobel A."/>
            <person name="Rasinkangas P."/>
            <person name="Parkhill J."/>
            <person name="Rea M.C."/>
            <person name="O'Sullivan O."/>
            <person name="Ritari J."/>
            <person name="Douillard F.P."/>
            <person name="Paul Ross R."/>
            <person name="Yang R."/>
            <person name="Briner A.E."/>
            <person name="Felis G.E."/>
            <person name="de Vos W.M."/>
            <person name="Barrangou R."/>
            <person name="Klaenhammer T.R."/>
            <person name="Caufield P.W."/>
            <person name="Cui Y."/>
            <person name="Zhang H."/>
            <person name="O'Toole P.W."/>
        </authorList>
    </citation>
    <scope>NUCLEOTIDE SEQUENCE [LARGE SCALE GENOMIC DNA]</scope>
    <source>
        <strain evidence="13 14">DSM 15814</strain>
    </source>
</reference>
<dbReference type="EMBL" id="AZFF01000010">
    <property type="protein sequence ID" value="KRL54156.1"/>
    <property type="molecule type" value="Genomic_DNA"/>
</dbReference>
<dbReference type="Gene3D" id="1.10.1420.10">
    <property type="match status" value="2"/>
</dbReference>
<comment type="subunit">
    <text evidence="9">Homodimer. Binds to stalled ribosomes, contacting rRNA.</text>
</comment>
<keyword evidence="7 9" id="KW-0694">RNA-binding</keyword>
<keyword evidence="5 9" id="KW-0378">Hydrolase</keyword>
<dbReference type="RefSeq" id="WP_017261179.1">
    <property type="nucleotide sequence ID" value="NZ_AUAW01000011.1"/>
</dbReference>
<dbReference type="AlphaFoldDB" id="A0A0R1RBN5"/>
<dbReference type="GO" id="GO:0005524">
    <property type="term" value="F:ATP binding"/>
    <property type="evidence" value="ECO:0007669"/>
    <property type="project" value="UniProtKB-UniRule"/>
</dbReference>
<dbReference type="GO" id="GO:0045910">
    <property type="term" value="P:negative regulation of DNA recombination"/>
    <property type="evidence" value="ECO:0007669"/>
    <property type="project" value="InterPro"/>
</dbReference>
<dbReference type="PANTHER" id="PTHR48466:SF2">
    <property type="entry name" value="OS10G0509000 PROTEIN"/>
    <property type="match status" value="1"/>
</dbReference>
<dbReference type="InterPro" id="IPR046893">
    <property type="entry name" value="MSSS"/>
</dbReference>
<dbReference type="PATRIC" id="fig|1114972.6.peg.558"/>
<dbReference type="SMART" id="SM00534">
    <property type="entry name" value="MUTSac"/>
    <property type="match status" value="1"/>
</dbReference>
<name>A0A0R1RBN5_9LACO</name>
<comment type="function">
    <text evidence="9">Acts as a ribosome collision sensor, splitting the ribosome into its 2 subunits. Detects stalled/collided 70S ribosomes which it binds and splits by an ATP-hydrolysis driven conformational change. Acts upstream of the ribosome quality control system (RQC), a ribosome-associated complex that mediates the extraction of incompletely synthesized nascent chains from stalled ribosomes and their subsequent degradation. Probably generates substrates for RQC.</text>
</comment>
<dbReference type="PROSITE" id="PS50828">
    <property type="entry name" value="SMR"/>
    <property type="match status" value="1"/>
</dbReference>
<dbReference type="eggNOG" id="COG1193">
    <property type="taxonomic scope" value="Bacteria"/>
</dbReference>
<dbReference type="Pfam" id="PF01713">
    <property type="entry name" value="Smr"/>
    <property type="match status" value="1"/>
</dbReference>
<feature type="compositionally biased region" description="Basic and acidic residues" evidence="11">
    <location>
        <begin position="677"/>
        <end position="697"/>
    </location>
</feature>
<keyword evidence="6 9" id="KW-0067">ATP-binding</keyword>
<evidence type="ECO:0000256" key="11">
    <source>
        <dbReference type="SAM" id="MobiDB-lite"/>
    </source>
</evidence>
<dbReference type="EC" id="3.6.4.-" evidence="9"/>
<protein>
    <recommendedName>
        <fullName evidence="9">Endonuclease MutS2</fullName>
        <ecNumber evidence="9">3.1.-.-</ecNumber>
    </recommendedName>
    <alternativeName>
        <fullName evidence="9">Ribosome-associated protein quality control-upstream factor</fullName>
        <shortName evidence="9">RQC-upstream factor</shortName>
        <shortName evidence="9">RqcU</shortName>
        <ecNumber evidence="9">3.6.4.-</ecNumber>
    </alternativeName>
</protein>
<dbReference type="Proteomes" id="UP000051999">
    <property type="component" value="Unassembled WGS sequence"/>
</dbReference>
<comment type="caution">
    <text evidence="13">The sequence shown here is derived from an EMBL/GenBank/DDBJ whole genome shotgun (WGS) entry which is preliminary data.</text>
</comment>
<dbReference type="OrthoDB" id="9808166at2"/>
<evidence type="ECO:0000256" key="8">
    <source>
        <dbReference type="ARBA" id="ARBA00023125"/>
    </source>
</evidence>
<evidence type="ECO:0000313" key="14">
    <source>
        <dbReference type="Proteomes" id="UP000051999"/>
    </source>
</evidence>
<dbReference type="PANTHER" id="PTHR48466">
    <property type="entry name" value="OS10G0509000 PROTEIN-RELATED"/>
    <property type="match status" value="1"/>
</dbReference>
<dbReference type="GO" id="GO:0030983">
    <property type="term" value="F:mismatched DNA binding"/>
    <property type="evidence" value="ECO:0007669"/>
    <property type="project" value="InterPro"/>
</dbReference>
<dbReference type="GO" id="GO:0004519">
    <property type="term" value="F:endonuclease activity"/>
    <property type="evidence" value="ECO:0007669"/>
    <property type="project" value="UniProtKB-UniRule"/>
</dbReference>
<accession>A0A0R1RBN5</accession>
<evidence type="ECO:0000256" key="6">
    <source>
        <dbReference type="ARBA" id="ARBA00022840"/>
    </source>
</evidence>
<evidence type="ECO:0000256" key="2">
    <source>
        <dbReference type="ARBA" id="ARBA00022730"/>
    </source>
</evidence>
<keyword evidence="4 9" id="KW-0255">Endonuclease</keyword>